<feature type="chain" id="PRO_5046125261" evidence="2">
    <location>
        <begin position="29"/>
        <end position="329"/>
    </location>
</feature>
<organism evidence="4 5">
    <name type="scientific">Actinomadura yumaensis</name>
    <dbReference type="NCBI Taxonomy" id="111807"/>
    <lineage>
        <taxon>Bacteria</taxon>
        <taxon>Bacillati</taxon>
        <taxon>Actinomycetota</taxon>
        <taxon>Actinomycetes</taxon>
        <taxon>Streptosporangiales</taxon>
        <taxon>Thermomonosporaceae</taxon>
        <taxon>Actinomadura</taxon>
    </lineage>
</organism>
<name>A0ABW2CWE0_9ACTN</name>
<feature type="signal peptide" evidence="2">
    <location>
        <begin position="1"/>
        <end position="28"/>
    </location>
</feature>
<reference evidence="5" key="1">
    <citation type="journal article" date="2019" name="Int. J. Syst. Evol. Microbiol.">
        <title>The Global Catalogue of Microorganisms (GCM) 10K type strain sequencing project: providing services to taxonomists for standard genome sequencing and annotation.</title>
        <authorList>
            <consortium name="The Broad Institute Genomics Platform"/>
            <consortium name="The Broad Institute Genome Sequencing Center for Infectious Disease"/>
            <person name="Wu L."/>
            <person name="Ma J."/>
        </authorList>
    </citation>
    <scope>NUCLEOTIDE SEQUENCE [LARGE SCALE GENOMIC DNA]</scope>
    <source>
        <strain evidence="5">JCM 3369</strain>
    </source>
</reference>
<dbReference type="Pfam" id="PF13354">
    <property type="entry name" value="Beta-lactamase2"/>
    <property type="match status" value="1"/>
</dbReference>
<feature type="region of interest" description="Disordered" evidence="1">
    <location>
        <begin position="305"/>
        <end position="329"/>
    </location>
</feature>
<feature type="domain" description="Beta-lactamase class A catalytic" evidence="3">
    <location>
        <begin position="138"/>
        <end position="277"/>
    </location>
</feature>
<dbReference type="InterPro" id="IPR012338">
    <property type="entry name" value="Beta-lactam/transpept-like"/>
</dbReference>
<dbReference type="RefSeq" id="WP_309239649.1">
    <property type="nucleotide sequence ID" value="NZ_JBHSXE010000001.1"/>
</dbReference>
<protein>
    <submittedName>
        <fullName evidence="4">Serine hydrolase</fullName>
    </submittedName>
</protein>
<evidence type="ECO:0000259" key="3">
    <source>
        <dbReference type="Pfam" id="PF13354"/>
    </source>
</evidence>
<dbReference type="PANTHER" id="PTHR35333">
    <property type="entry name" value="BETA-LACTAMASE"/>
    <property type="match status" value="1"/>
</dbReference>
<dbReference type="InterPro" id="IPR000871">
    <property type="entry name" value="Beta-lactam_class-A"/>
</dbReference>
<sequence length="329" mass="35751">MSRRLSRTLTAALVAGAVLSASAVPANASPQAGAPYRLDARAAAAAPALPATTAAASNPCRSSAHPKVAKKLGEQIRAALRGRRGTESVAVYDRKRGIYCSVDSGRHYDSASVVKATILGALLRKVTDQHRAMTRSEKSLANKMITRSDNNAASALWRSVGRTRMKRFLKRAGMTHTTLGSGGYWGLTQITAHDEMQLLRHLTARNALLPDKARAYALKLMNSVIRSQRWGTPSGRPAGTKWHVKNGWLPRHNKYWRVHSIGSFDGHGRDYMIVVLTRDTPSMAYGVGTIERVAKVVHRDLNPGLRSMTTEPVPNPTFERSDGSVPADA</sequence>
<keyword evidence="4" id="KW-0378">Hydrolase</keyword>
<evidence type="ECO:0000256" key="2">
    <source>
        <dbReference type="SAM" id="SignalP"/>
    </source>
</evidence>
<dbReference type="GO" id="GO:0016787">
    <property type="term" value="F:hydrolase activity"/>
    <property type="evidence" value="ECO:0007669"/>
    <property type="project" value="UniProtKB-KW"/>
</dbReference>
<dbReference type="Proteomes" id="UP001596380">
    <property type="component" value="Unassembled WGS sequence"/>
</dbReference>
<dbReference type="PANTHER" id="PTHR35333:SF3">
    <property type="entry name" value="BETA-LACTAMASE-TYPE TRANSPEPTIDASE FOLD CONTAINING PROTEIN"/>
    <property type="match status" value="1"/>
</dbReference>
<gene>
    <name evidence="4" type="ORF">ACFQKB_34765</name>
</gene>
<evidence type="ECO:0000256" key="1">
    <source>
        <dbReference type="SAM" id="MobiDB-lite"/>
    </source>
</evidence>
<dbReference type="InterPro" id="IPR045155">
    <property type="entry name" value="Beta-lactam_cat"/>
</dbReference>
<keyword evidence="2" id="KW-0732">Signal</keyword>
<keyword evidence="5" id="KW-1185">Reference proteome</keyword>
<proteinExistence type="predicted"/>
<evidence type="ECO:0000313" key="5">
    <source>
        <dbReference type="Proteomes" id="UP001596380"/>
    </source>
</evidence>
<dbReference type="SUPFAM" id="SSF56601">
    <property type="entry name" value="beta-lactamase/transpeptidase-like"/>
    <property type="match status" value="1"/>
</dbReference>
<evidence type="ECO:0000313" key="4">
    <source>
        <dbReference type="EMBL" id="MFC6884964.1"/>
    </source>
</evidence>
<dbReference type="EMBL" id="JBHSXS010000032">
    <property type="protein sequence ID" value="MFC6884964.1"/>
    <property type="molecule type" value="Genomic_DNA"/>
</dbReference>
<comment type="caution">
    <text evidence="4">The sequence shown here is derived from an EMBL/GenBank/DDBJ whole genome shotgun (WGS) entry which is preliminary data.</text>
</comment>
<dbReference type="Gene3D" id="3.40.710.10">
    <property type="entry name" value="DD-peptidase/beta-lactamase superfamily"/>
    <property type="match status" value="1"/>
</dbReference>
<accession>A0ABW2CWE0</accession>